<dbReference type="EMBL" id="QFNK01000131">
    <property type="protein sequence ID" value="PZO86099.1"/>
    <property type="molecule type" value="Genomic_DNA"/>
</dbReference>
<dbReference type="InterPro" id="IPR051599">
    <property type="entry name" value="Cell_Envelope_Assoc"/>
</dbReference>
<evidence type="ECO:0000259" key="2">
    <source>
        <dbReference type="Pfam" id="PF02698"/>
    </source>
</evidence>
<dbReference type="AlphaFoldDB" id="A0A2W5A0X9"/>
<dbReference type="InterPro" id="IPR014729">
    <property type="entry name" value="Rossmann-like_a/b/a_fold"/>
</dbReference>
<dbReference type="InterPro" id="IPR003848">
    <property type="entry name" value="DUF218"/>
</dbReference>
<dbReference type="GO" id="GO:0043164">
    <property type="term" value="P:Gram-negative-bacterium-type cell wall biogenesis"/>
    <property type="evidence" value="ECO:0007669"/>
    <property type="project" value="TreeGrafter"/>
</dbReference>
<dbReference type="CDD" id="cd06259">
    <property type="entry name" value="YdcF-like"/>
    <property type="match status" value="1"/>
</dbReference>
<dbReference type="PANTHER" id="PTHR30336">
    <property type="entry name" value="INNER MEMBRANE PROTEIN, PROBABLE PERMEASE"/>
    <property type="match status" value="1"/>
</dbReference>
<accession>A0A2W5A0X9</accession>
<feature type="domain" description="DUF218" evidence="2">
    <location>
        <begin position="79"/>
        <end position="245"/>
    </location>
</feature>
<name>A0A2W5A0X9_9BACT</name>
<feature type="transmembrane region" description="Helical" evidence="1">
    <location>
        <begin position="12"/>
        <end position="32"/>
    </location>
</feature>
<dbReference type="Proteomes" id="UP000249557">
    <property type="component" value="Unassembled WGS sequence"/>
</dbReference>
<reference evidence="3 4" key="1">
    <citation type="submission" date="2017-08" db="EMBL/GenBank/DDBJ databases">
        <title>Infants hospitalized years apart are colonized by the same room-sourced microbial strains.</title>
        <authorList>
            <person name="Brooks B."/>
            <person name="Olm M.R."/>
            <person name="Firek B.A."/>
            <person name="Baker R."/>
            <person name="Thomas B.C."/>
            <person name="Morowitz M.J."/>
            <person name="Banfield J.F."/>
        </authorList>
    </citation>
    <scope>NUCLEOTIDE SEQUENCE [LARGE SCALE GENOMIC DNA]</scope>
    <source>
        <strain evidence="3">S2_018_000_R2_104</strain>
    </source>
</reference>
<dbReference type="PANTHER" id="PTHR30336:SF4">
    <property type="entry name" value="ENVELOPE BIOGENESIS FACTOR ELYC"/>
    <property type="match status" value="1"/>
</dbReference>
<dbReference type="Pfam" id="PF02698">
    <property type="entry name" value="DUF218"/>
    <property type="match status" value="1"/>
</dbReference>
<dbReference type="GO" id="GO:0000270">
    <property type="term" value="P:peptidoglycan metabolic process"/>
    <property type="evidence" value="ECO:0007669"/>
    <property type="project" value="TreeGrafter"/>
</dbReference>
<evidence type="ECO:0000313" key="4">
    <source>
        <dbReference type="Proteomes" id="UP000249557"/>
    </source>
</evidence>
<keyword evidence="1" id="KW-1133">Transmembrane helix</keyword>
<proteinExistence type="predicted"/>
<sequence length="273" mass="30013">MFFALSKILWALVQPLNALCLMAAAGLALRFWHKKAGQAVANTALILILLFGVLPIGPLLLSWLEHRVPAPERMPDDIDGIILLGGAFESAMSNKTGNITANGQIGRVFCFMELANANPNAVLVASGGAGDILNPAAMESVPTKKFFALSRFDRDVLYEEKSRNTYENAIYSKELVKPEEGQKWAVVTSAYHMPRAIGIFEKIGWRVIPYPCDRKTTYEDALSNTLPNITANFYMLGLAVKELLGNTVYYMTGKTAFLIPPSRVPSKDDQESP</sequence>
<comment type="caution">
    <text evidence="3">The sequence shown here is derived from an EMBL/GenBank/DDBJ whole genome shotgun (WGS) entry which is preliminary data.</text>
</comment>
<gene>
    <name evidence="3" type="ORF">DI626_06975</name>
</gene>
<dbReference type="GO" id="GO:0005886">
    <property type="term" value="C:plasma membrane"/>
    <property type="evidence" value="ECO:0007669"/>
    <property type="project" value="TreeGrafter"/>
</dbReference>
<keyword evidence="1" id="KW-0812">Transmembrane</keyword>
<protein>
    <submittedName>
        <fullName evidence="3">YdcF family protein</fullName>
    </submittedName>
</protein>
<evidence type="ECO:0000256" key="1">
    <source>
        <dbReference type="SAM" id="Phobius"/>
    </source>
</evidence>
<feature type="transmembrane region" description="Helical" evidence="1">
    <location>
        <begin position="44"/>
        <end position="64"/>
    </location>
</feature>
<dbReference type="Gene3D" id="3.40.50.620">
    <property type="entry name" value="HUPs"/>
    <property type="match status" value="1"/>
</dbReference>
<evidence type="ECO:0000313" key="3">
    <source>
        <dbReference type="EMBL" id="PZO86099.1"/>
    </source>
</evidence>
<organism evidence="3 4">
    <name type="scientific">Micavibrio aeruginosavorus</name>
    <dbReference type="NCBI Taxonomy" id="349221"/>
    <lineage>
        <taxon>Bacteria</taxon>
        <taxon>Pseudomonadati</taxon>
        <taxon>Bdellovibrionota</taxon>
        <taxon>Bdellovibrionia</taxon>
        <taxon>Bdellovibrionales</taxon>
        <taxon>Pseudobdellovibrionaceae</taxon>
        <taxon>Micavibrio</taxon>
    </lineage>
</organism>
<keyword evidence="1" id="KW-0472">Membrane</keyword>